<dbReference type="GO" id="GO:0032221">
    <property type="term" value="C:Rpd3S complex"/>
    <property type="evidence" value="ECO:0007669"/>
    <property type="project" value="TreeGrafter"/>
</dbReference>
<dbReference type="PROSITE" id="PS50016">
    <property type="entry name" value="ZF_PHD_2"/>
    <property type="match status" value="1"/>
</dbReference>
<feature type="domain" description="PHD-type" evidence="6">
    <location>
        <begin position="1319"/>
        <end position="1369"/>
    </location>
</feature>
<feature type="region of interest" description="Disordered" evidence="5">
    <location>
        <begin position="1717"/>
        <end position="1762"/>
    </location>
</feature>
<feature type="compositionally biased region" description="Basic and acidic residues" evidence="5">
    <location>
        <begin position="478"/>
        <end position="498"/>
    </location>
</feature>
<feature type="compositionally biased region" description="Low complexity" evidence="5">
    <location>
        <begin position="1001"/>
        <end position="1029"/>
    </location>
</feature>
<feature type="region of interest" description="Disordered" evidence="5">
    <location>
        <begin position="663"/>
        <end position="703"/>
    </location>
</feature>
<feature type="compositionally biased region" description="Polar residues" evidence="5">
    <location>
        <begin position="9"/>
        <end position="28"/>
    </location>
</feature>
<dbReference type="GO" id="GO:0008270">
    <property type="term" value="F:zinc ion binding"/>
    <property type="evidence" value="ECO:0007669"/>
    <property type="project" value="UniProtKB-KW"/>
</dbReference>
<feature type="compositionally biased region" description="Low complexity" evidence="5">
    <location>
        <begin position="168"/>
        <end position="184"/>
    </location>
</feature>
<evidence type="ECO:0000256" key="4">
    <source>
        <dbReference type="PROSITE-ProRule" id="PRU00146"/>
    </source>
</evidence>
<dbReference type="InterPro" id="IPR013083">
    <property type="entry name" value="Znf_RING/FYVE/PHD"/>
</dbReference>
<dbReference type="STRING" id="1081102.A0A167NHP2"/>
<dbReference type="InterPro" id="IPR019787">
    <property type="entry name" value="Znf_PHD-finger"/>
</dbReference>
<feature type="compositionally biased region" description="Basic and acidic residues" evidence="5">
    <location>
        <begin position="2017"/>
        <end position="2028"/>
    </location>
</feature>
<proteinExistence type="predicted"/>
<protein>
    <submittedName>
        <fullName evidence="7">Phd finger domain protein</fullName>
    </submittedName>
</protein>
<feature type="compositionally biased region" description="Basic and acidic residues" evidence="5">
    <location>
        <begin position="261"/>
        <end position="279"/>
    </location>
</feature>
<feature type="region of interest" description="Disordered" evidence="5">
    <location>
        <begin position="1"/>
        <end position="74"/>
    </location>
</feature>
<feature type="compositionally biased region" description="Low complexity" evidence="5">
    <location>
        <begin position="981"/>
        <end position="992"/>
    </location>
</feature>
<feature type="region of interest" description="Disordered" evidence="5">
    <location>
        <begin position="416"/>
        <end position="435"/>
    </location>
</feature>
<dbReference type="Proteomes" id="UP000076874">
    <property type="component" value="Unassembled WGS sequence"/>
</dbReference>
<feature type="compositionally biased region" description="Low complexity" evidence="5">
    <location>
        <begin position="685"/>
        <end position="703"/>
    </location>
</feature>
<feature type="region of interest" description="Disordered" evidence="5">
    <location>
        <begin position="442"/>
        <end position="523"/>
    </location>
</feature>
<feature type="compositionally biased region" description="Pro residues" evidence="5">
    <location>
        <begin position="1941"/>
        <end position="1950"/>
    </location>
</feature>
<dbReference type="CDD" id="cd15534">
    <property type="entry name" value="PHD2_PHF12_Rco1"/>
    <property type="match status" value="1"/>
</dbReference>
<sequence length="2036" mass="216183">MPNLPPTFAPNTRATRSRFSSPQQNSGTAAADGGGVNGSGNAGSRSGSAGNHTTRSNGSGGTGGAGGEGDATTAQRTMMARWLEPPIQNKSSFEEAGFQRHGVFEGMAPLGTLPKAVNVAKRLSGLHEEKLYHDAASPYSSRQNHRQQQLQKQKELREKEEEQRRQQKQMQLEQEQQLQQQQQQHALLDEPQLQQQSQEDVEDKQRRLRQKGRVVQETEPQEEEQARRQESIQQEQKPVVRSRKIILKRPSRALAEPAAAADDKSKEEDEGRPPDKAEGALKTPASDADSDGDHERNASSSTRFSGGRRRNVVIKMTQRPPVEDDSPAATAKRAERRNSHASKGNAVGAATDNIAEDDVRASESAAVAPSPATPLEHAPAEPPKQRQPKPGKRPVGRPRSRRSIAADRKALIDWVNAQAASEGEPSAVVEPELGPQVEVDAAANGASEAMADVEADAEETYFKAHDDGRRRKPVTGVRSRDEKDNGNGEVSDSGRDDDNVSDDSDTDHDYDVEHDDNSAIILDGSTSPTGAAFDFKRARSDSNATVVNKEVTDKVVELAVDEALRHFRYPTAWALRTLYDEHSSNQNFLAMVEDVFQQTADSETLATFARMLYQKKKEGKKDNKGCYYFVPPSTNSRFTPHKPKPAPYGHLVTLALPRFVGKDDADPDEHVSKKPKLVSTANEISSSSATHTTATTPTPAPANAAPLFRTFRLASSIAHPEGFVPVANKPRRKVLSIATGGSNNDKGGEASVETPAKSPRTIKTPTKVAAAPKTPTKSPSKTPGSKGKSPAGKTGSAARGKSSARKASTGATMTPSSRRRLRNRANSAASSVSSLSSVITLSPPGKGTGGGGKGKAQAQAVDGAAAEDNRVTVADGKDEGNVNAAGGEADANANKAKQPEIDVEAKPGAPAQRGKKKQAGAGADRRRGGGTGSGRGGRRKGAGRPPKIKPDAAGVNVSAKTQAPSAPKTAPAPASTPTPTPTLATALQPIATRNRSATKKAPTPLSASISPSPSSSSHNNTQTQHTTISHPKHQHHNHHPQNTRKSAAVAAAATIASTEDMPAVVEDTASVRAVPVSKRGAQVGVKSKGHGGLPAPSLNSLGARAGSAGNAESAADEQERRSRMQRESRNITNSIGVVPESYVRGSSGADGQAERASSASAGAAARSKRNAVAEAAEATEAADRQQLLQTPQSQLQRNQRQLRASTTTARATRSARKRAFDEVDDDRSPTGATFSSEEPRSARLQTPVPLQQIATANASSVNSRAGTPGPRSKKPRVGPRVKTSPIKRKTGTSAGVPRPSGERGSPVANGMANNQDDNDDYCASCGGSGELVCCDGCTRSLHFQCVDPPLQEDGGNLPDEWFCNVCLSRRNPASLVRYTGVFGSLLNIIDKKNSSAFRLPGETRDYFEGVKTGPDGEYEAIVVPNAYRTRRRGYEETPDFFRIRDADGNTILCHNCNLSAEENRAIIPCAFCGLWWHIDCLDPPLANPPVLRNWRCPAHSDDILAKLPNLLGPAHRFRKIKGASILKPAYSRGLINNGFIEFFSDDEPDDSSGWKDVGSFGRIQRVNARGVELDFLERVRKEHRKGKKRHARIDKRLERGIFSNGADAQLGAPVVSTEPPPNAFLLDRRSIDEAQAAQNLSAVKASSANVNVDRTGELIKALLSQADSNVISMMAQGSALNIESGSTLTQDDRAALEAMRARIDQLLGIGARTAPHSSISLESQEAHDFGGFTPSEAGQLPRSEQQSPKQLPELSRTADDGDIVMEDASAAEDKAELDGNTHEAENFDEGEDASKSNSGHSTHETHEAMSLVSDNGDSDLNEDEDLLPVATPLTAPHEEPASAVWSAEHHGSSNSSSSDPGNGSNGLPPSSELKLPVDVKKALSLCGHDNSKTTNGTVDDAASTQARGQDGKAHAPAGAGTKNSRSNAAKNQPKDAQDLLPPTPLTPPPATSETAVDEGDKVGEEIESRSGGDAAEAVEQHSERGDVRDSQVQDSGEASPTKSLSPPRIAATATAPSEKDARADEASSKTDPTTAA</sequence>
<dbReference type="GO" id="GO:0006357">
    <property type="term" value="P:regulation of transcription by RNA polymerase II"/>
    <property type="evidence" value="ECO:0007669"/>
    <property type="project" value="TreeGrafter"/>
</dbReference>
<feature type="compositionally biased region" description="Gly residues" evidence="5">
    <location>
        <begin position="32"/>
        <end position="41"/>
    </location>
</feature>
<reference evidence="7 8" key="1">
    <citation type="journal article" date="2016" name="Genome Biol. Evol.">
        <title>Divergent and convergent evolution of fungal pathogenicity.</title>
        <authorList>
            <person name="Shang Y."/>
            <person name="Xiao G."/>
            <person name="Zheng P."/>
            <person name="Cen K."/>
            <person name="Zhan S."/>
            <person name="Wang C."/>
        </authorList>
    </citation>
    <scope>NUCLEOTIDE SEQUENCE [LARGE SCALE GENOMIC DNA]</scope>
    <source>
        <strain evidence="7 8">RCEF 264</strain>
    </source>
</reference>
<feature type="compositionally biased region" description="Low complexity" evidence="5">
    <location>
        <begin position="824"/>
        <end position="838"/>
    </location>
</feature>
<dbReference type="InterPro" id="IPR001965">
    <property type="entry name" value="Znf_PHD"/>
</dbReference>
<feature type="compositionally biased region" description="Low complexity" evidence="5">
    <location>
        <begin position="763"/>
        <end position="809"/>
    </location>
</feature>
<evidence type="ECO:0000259" key="6">
    <source>
        <dbReference type="PROSITE" id="PS50016"/>
    </source>
</evidence>
<organism evidence="7 8">
    <name type="scientific">Niveomyces insectorum RCEF 264</name>
    <dbReference type="NCBI Taxonomy" id="1081102"/>
    <lineage>
        <taxon>Eukaryota</taxon>
        <taxon>Fungi</taxon>
        <taxon>Dikarya</taxon>
        <taxon>Ascomycota</taxon>
        <taxon>Pezizomycotina</taxon>
        <taxon>Sordariomycetes</taxon>
        <taxon>Hypocreomycetidae</taxon>
        <taxon>Hypocreales</taxon>
        <taxon>Cordycipitaceae</taxon>
        <taxon>Niveomyces</taxon>
    </lineage>
</organism>
<dbReference type="InterPro" id="IPR011011">
    <property type="entry name" value="Znf_FYVE_PHD"/>
</dbReference>
<evidence type="ECO:0000313" key="8">
    <source>
        <dbReference type="Proteomes" id="UP000076874"/>
    </source>
</evidence>
<evidence type="ECO:0000256" key="3">
    <source>
        <dbReference type="ARBA" id="ARBA00022833"/>
    </source>
</evidence>
<feature type="region of interest" description="Disordered" evidence="5">
    <location>
        <begin position="737"/>
        <end position="1052"/>
    </location>
</feature>
<dbReference type="PANTHER" id="PTHR47636">
    <property type="entry name" value="TRANSCRIPTIONAL REGULATORY PROTEIN RCO1"/>
    <property type="match status" value="1"/>
</dbReference>
<dbReference type="InterPro" id="IPR052819">
    <property type="entry name" value="Chromatin_regulatory_protein"/>
</dbReference>
<feature type="compositionally biased region" description="Polar residues" evidence="5">
    <location>
        <begin position="1892"/>
        <end position="1907"/>
    </location>
</feature>
<dbReference type="Pfam" id="PF00628">
    <property type="entry name" value="PHD"/>
    <property type="match status" value="2"/>
</dbReference>
<dbReference type="EMBL" id="AZHD01000019">
    <property type="protein sequence ID" value="OAA55568.1"/>
    <property type="molecule type" value="Genomic_DNA"/>
</dbReference>
<feature type="compositionally biased region" description="Basic and acidic residues" evidence="5">
    <location>
        <begin position="663"/>
        <end position="672"/>
    </location>
</feature>
<evidence type="ECO:0000256" key="2">
    <source>
        <dbReference type="ARBA" id="ARBA00022771"/>
    </source>
</evidence>
<keyword evidence="2 4" id="KW-0863">Zinc-finger</keyword>
<keyword evidence="1" id="KW-0479">Metal-binding</keyword>
<feature type="region of interest" description="Disordered" evidence="5">
    <location>
        <begin position="1784"/>
        <end position="1806"/>
    </location>
</feature>
<feature type="compositionally biased region" description="Polar residues" evidence="5">
    <location>
        <begin position="1921"/>
        <end position="1930"/>
    </location>
</feature>
<feature type="compositionally biased region" description="Low complexity" evidence="5">
    <location>
        <begin position="1852"/>
        <end position="1871"/>
    </location>
</feature>
<feature type="compositionally biased region" description="Low complexity" evidence="5">
    <location>
        <begin position="362"/>
        <end position="374"/>
    </location>
</feature>
<name>A0A167NHP2_9HYPO</name>
<accession>A0A167NHP2</accession>
<feature type="compositionally biased region" description="Basic and acidic residues" evidence="5">
    <location>
        <begin position="867"/>
        <end position="880"/>
    </location>
</feature>
<feature type="compositionally biased region" description="Basic residues" evidence="5">
    <location>
        <begin position="240"/>
        <end position="251"/>
    </location>
</feature>
<comment type="caution">
    <text evidence="7">The sequence shown here is derived from an EMBL/GenBank/DDBJ whole genome shotgun (WGS) entry which is preliminary data.</text>
</comment>
<evidence type="ECO:0000256" key="5">
    <source>
        <dbReference type="SAM" id="MobiDB-lite"/>
    </source>
</evidence>
<feature type="compositionally biased region" description="Basic and acidic residues" evidence="5">
    <location>
        <begin position="1117"/>
        <end position="1129"/>
    </location>
</feature>
<feature type="compositionally biased region" description="Basic and acidic residues" evidence="5">
    <location>
        <begin position="152"/>
        <end position="165"/>
    </location>
</feature>
<feature type="compositionally biased region" description="Polar residues" evidence="5">
    <location>
        <begin position="1248"/>
        <end position="1265"/>
    </location>
</feature>
<gene>
    <name evidence="7" type="ORF">SPI_08252</name>
</gene>
<feature type="compositionally biased region" description="Gly residues" evidence="5">
    <location>
        <begin position="58"/>
        <end position="69"/>
    </location>
</feature>
<feature type="region of interest" description="Disordered" evidence="5">
    <location>
        <begin position="1829"/>
        <end position="2036"/>
    </location>
</feature>
<feature type="region of interest" description="Disordered" evidence="5">
    <location>
        <begin position="132"/>
        <end position="407"/>
    </location>
</feature>
<feature type="compositionally biased region" description="Polar residues" evidence="5">
    <location>
        <begin position="1992"/>
        <end position="2004"/>
    </location>
</feature>
<feature type="compositionally biased region" description="Basic and acidic residues" evidence="5">
    <location>
        <begin position="460"/>
        <end position="469"/>
    </location>
</feature>
<dbReference type="Gene3D" id="3.30.40.10">
    <property type="entry name" value="Zinc/RING finger domain, C3HC4 (zinc finger)"/>
    <property type="match status" value="2"/>
</dbReference>
<feature type="compositionally biased region" description="Low complexity" evidence="5">
    <location>
        <begin position="881"/>
        <end position="896"/>
    </location>
</feature>
<feature type="region of interest" description="Disordered" evidence="5">
    <location>
        <begin position="1082"/>
        <end position="1312"/>
    </location>
</feature>
<feature type="compositionally biased region" description="Basic residues" evidence="5">
    <location>
        <begin position="1030"/>
        <end position="1042"/>
    </location>
</feature>
<dbReference type="SMART" id="SM00249">
    <property type="entry name" value="PHD"/>
    <property type="match status" value="2"/>
</dbReference>
<dbReference type="OrthoDB" id="5876363at2759"/>
<keyword evidence="8" id="KW-1185">Reference proteome</keyword>
<dbReference type="PROSITE" id="PS01359">
    <property type="entry name" value="ZF_PHD_1"/>
    <property type="match status" value="1"/>
</dbReference>
<feature type="compositionally biased region" description="Low complexity" evidence="5">
    <location>
        <begin position="959"/>
        <end position="973"/>
    </location>
</feature>
<feature type="compositionally biased region" description="Low complexity" evidence="5">
    <location>
        <begin position="42"/>
        <end position="51"/>
    </location>
</feature>
<feature type="compositionally biased region" description="Low complexity" evidence="5">
    <location>
        <begin position="1154"/>
        <end position="1212"/>
    </location>
</feature>
<dbReference type="SUPFAM" id="SSF57903">
    <property type="entry name" value="FYVE/PHD zinc finger"/>
    <property type="match status" value="2"/>
</dbReference>
<feature type="compositionally biased region" description="Basic and acidic residues" evidence="5">
    <location>
        <begin position="1958"/>
        <end position="1970"/>
    </location>
</feature>
<feature type="compositionally biased region" description="Basic residues" evidence="5">
    <location>
        <begin position="386"/>
        <end position="402"/>
    </location>
</feature>
<evidence type="ECO:0000313" key="7">
    <source>
        <dbReference type="EMBL" id="OAA55568.1"/>
    </source>
</evidence>
<dbReference type="CDD" id="cd15535">
    <property type="entry name" value="PHD1_Rco1"/>
    <property type="match status" value="1"/>
</dbReference>
<dbReference type="PANTHER" id="PTHR47636:SF1">
    <property type="entry name" value="TRANSCRIPTIONAL REGULATORY PROTEIN RCO1"/>
    <property type="match status" value="1"/>
</dbReference>
<feature type="compositionally biased region" description="Basic and acidic residues" evidence="5">
    <location>
        <begin position="1978"/>
        <end position="1991"/>
    </location>
</feature>
<keyword evidence="3" id="KW-0862">Zinc</keyword>
<feature type="compositionally biased region" description="Basic and acidic residues" evidence="5">
    <location>
        <begin position="507"/>
        <end position="517"/>
    </location>
</feature>
<feature type="compositionally biased region" description="Basic residues" evidence="5">
    <location>
        <begin position="1271"/>
        <end position="1290"/>
    </location>
</feature>
<dbReference type="InterPro" id="IPR019786">
    <property type="entry name" value="Zinc_finger_PHD-type_CS"/>
</dbReference>
<feature type="compositionally biased region" description="Low complexity" evidence="5">
    <location>
        <begin position="855"/>
        <end position="866"/>
    </location>
</feature>
<evidence type="ECO:0000256" key="1">
    <source>
        <dbReference type="ARBA" id="ARBA00022723"/>
    </source>
</evidence>